<name>A0A835AIL9_9POAL</name>
<dbReference type="AlphaFoldDB" id="A0A835AIL9"/>
<dbReference type="EMBL" id="JACEFO010002379">
    <property type="protein sequence ID" value="KAF8663056.1"/>
    <property type="molecule type" value="Genomic_DNA"/>
</dbReference>
<dbReference type="Proteomes" id="UP000636709">
    <property type="component" value="Unassembled WGS sequence"/>
</dbReference>
<evidence type="ECO:0000313" key="2">
    <source>
        <dbReference type="EMBL" id="KAF8663056.1"/>
    </source>
</evidence>
<evidence type="ECO:0000256" key="1">
    <source>
        <dbReference type="SAM" id="MobiDB-lite"/>
    </source>
</evidence>
<reference evidence="2" key="1">
    <citation type="submission" date="2020-07" db="EMBL/GenBank/DDBJ databases">
        <title>Genome sequence and genetic diversity analysis of an under-domesticated orphan crop, white fonio (Digitaria exilis).</title>
        <authorList>
            <person name="Bennetzen J.L."/>
            <person name="Chen S."/>
            <person name="Ma X."/>
            <person name="Wang X."/>
            <person name="Yssel A.E.J."/>
            <person name="Chaluvadi S.R."/>
            <person name="Johnson M."/>
            <person name="Gangashetty P."/>
            <person name="Hamidou F."/>
            <person name="Sanogo M.D."/>
            <person name="Zwaenepoel A."/>
            <person name="Wallace J."/>
            <person name="Van De Peer Y."/>
            <person name="Van Deynze A."/>
        </authorList>
    </citation>
    <scope>NUCLEOTIDE SEQUENCE</scope>
    <source>
        <tissue evidence="2">Leaves</tissue>
    </source>
</reference>
<gene>
    <name evidence="2" type="ORF">HU200_055650</name>
</gene>
<proteinExistence type="predicted"/>
<organism evidence="2 3">
    <name type="scientific">Digitaria exilis</name>
    <dbReference type="NCBI Taxonomy" id="1010633"/>
    <lineage>
        <taxon>Eukaryota</taxon>
        <taxon>Viridiplantae</taxon>
        <taxon>Streptophyta</taxon>
        <taxon>Embryophyta</taxon>
        <taxon>Tracheophyta</taxon>
        <taxon>Spermatophyta</taxon>
        <taxon>Magnoliopsida</taxon>
        <taxon>Liliopsida</taxon>
        <taxon>Poales</taxon>
        <taxon>Poaceae</taxon>
        <taxon>PACMAD clade</taxon>
        <taxon>Panicoideae</taxon>
        <taxon>Panicodae</taxon>
        <taxon>Paniceae</taxon>
        <taxon>Anthephorinae</taxon>
        <taxon>Digitaria</taxon>
    </lineage>
</organism>
<evidence type="ECO:0000313" key="3">
    <source>
        <dbReference type="Proteomes" id="UP000636709"/>
    </source>
</evidence>
<feature type="region of interest" description="Disordered" evidence="1">
    <location>
        <begin position="1"/>
        <end position="60"/>
    </location>
</feature>
<dbReference type="OrthoDB" id="690137at2759"/>
<comment type="caution">
    <text evidence="2">The sequence shown here is derived from an EMBL/GenBank/DDBJ whole genome shotgun (WGS) entry which is preliminary data.</text>
</comment>
<keyword evidence="3" id="KW-1185">Reference proteome</keyword>
<protein>
    <submittedName>
        <fullName evidence="2">Uncharacterized protein</fullName>
    </submittedName>
</protein>
<accession>A0A835AIL9</accession>
<sequence length="136" mass="14903">MEKEAGSGRQPGKAAREKEAGSGIETGKAAGVDKDTASSGGTAAPPPRRKKKDWTPEEGKAADEFLTAAIADYHVYAAMTEEDVEEEYRRAGKLHKYDAETELQKRCARVAKKHPPPAGFFPALEKYFNLFEDDDD</sequence>